<dbReference type="InterPro" id="IPR019888">
    <property type="entry name" value="Tscrpt_reg_AsnC-like"/>
</dbReference>
<dbReference type="InterPro" id="IPR036390">
    <property type="entry name" value="WH_DNA-bd_sf"/>
</dbReference>
<dbReference type="PRINTS" id="PR00033">
    <property type="entry name" value="HTHASNC"/>
</dbReference>
<dbReference type="GO" id="GO:0043200">
    <property type="term" value="P:response to amino acid"/>
    <property type="evidence" value="ECO:0007669"/>
    <property type="project" value="TreeGrafter"/>
</dbReference>
<dbReference type="CDD" id="cd00090">
    <property type="entry name" value="HTH_ARSR"/>
    <property type="match status" value="1"/>
</dbReference>
<reference evidence="6" key="1">
    <citation type="journal article" date="2020" name="mSystems">
        <title>Genome- and Community-Level Interaction Insights into Carbon Utilization and Element Cycling Functions of Hydrothermarchaeota in Hydrothermal Sediment.</title>
        <authorList>
            <person name="Zhou Z."/>
            <person name="Liu Y."/>
            <person name="Xu W."/>
            <person name="Pan J."/>
            <person name="Luo Z.H."/>
            <person name="Li M."/>
        </authorList>
    </citation>
    <scope>NUCLEOTIDE SEQUENCE [LARGE SCALE GENOMIC DNA]</scope>
    <source>
        <strain evidence="7">SpSt-10</strain>
        <strain evidence="6">SpSt-62</strain>
        <strain evidence="5">SpSt-97</strain>
    </source>
</reference>
<dbReference type="PROSITE" id="PS50956">
    <property type="entry name" value="HTH_ASNC_2"/>
    <property type="match status" value="1"/>
</dbReference>
<sequence length="187" mass="21418">MDEKDRKIISILQRNGKTTLSEIAKEIGISAMGVKKRLDKLEKEKIKITALLNVEKLKIITAIIAMEVENSEALENLLKRFESCPRVIKFFVTTGGYNLFALVFAEDYHSLESVSLEKCSLRSQPGIRRFEIYPIQEIYYDSYLDIKVVADKNRERAPCGVFCGDCKRYETDKCLGCPATKFYKGRL</sequence>
<evidence type="ECO:0000259" key="4">
    <source>
        <dbReference type="PROSITE" id="PS50956"/>
    </source>
</evidence>
<dbReference type="Gene3D" id="1.10.10.10">
    <property type="entry name" value="Winged helix-like DNA-binding domain superfamily/Winged helix DNA-binding domain"/>
    <property type="match status" value="1"/>
</dbReference>
<organism evidence="6">
    <name type="scientific">Geoglobus ahangari</name>
    <dbReference type="NCBI Taxonomy" id="113653"/>
    <lineage>
        <taxon>Archaea</taxon>
        <taxon>Methanobacteriati</taxon>
        <taxon>Methanobacteriota</taxon>
        <taxon>Archaeoglobi</taxon>
        <taxon>Archaeoglobales</taxon>
        <taxon>Archaeoglobaceae</taxon>
        <taxon>Geoglobus</taxon>
    </lineage>
</organism>
<evidence type="ECO:0000256" key="3">
    <source>
        <dbReference type="ARBA" id="ARBA00023163"/>
    </source>
</evidence>
<dbReference type="GO" id="GO:0005829">
    <property type="term" value="C:cytosol"/>
    <property type="evidence" value="ECO:0007669"/>
    <property type="project" value="TreeGrafter"/>
</dbReference>
<evidence type="ECO:0000313" key="7">
    <source>
        <dbReference type="EMBL" id="HHF48580.1"/>
    </source>
</evidence>
<keyword evidence="2" id="KW-0238">DNA-binding</keyword>
<keyword evidence="1" id="KW-0805">Transcription regulation</keyword>
<dbReference type="AlphaFoldDB" id="A0A7C4S4W3"/>
<protein>
    <submittedName>
        <fullName evidence="6">Lrp/AsnC family transcriptional regulator</fullName>
    </submittedName>
</protein>
<name>A0A7C4S4W3_9EURY</name>
<dbReference type="SUPFAM" id="SSF46785">
    <property type="entry name" value="Winged helix' DNA-binding domain"/>
    <property type="match status" value="1"/>
</dbReference>
<gene>
    <name evidence="7" type="ORF">ENL48_05410</name>
    <name evidence="6" type="ORF">ENT89_01290</name>
    <name evidence="5" type="ORF">ENX77_02730</name>
</gene>
<dbReference type="SUPFAM" id="SSF54909">
    <property type="entry name" value="Dimeric alpha+beta barrel"/>
    <property type="match status" value="1"/>
</dbReference>
<dbReference type="Pfam" id="PF13404">
    <property type="entry name" value="HTH_AsnC-type"/>
    <property type="match status" value="1"/>
</dbReference>
<dbReference type="SMART" id="SM00344">
    <property type="entry name" value="HTH_ASNC"/>
    <property type="match status" value="1"/>
</dbReference>
<dbReference type="PANTHER" id="PTHR30154">
    <property type="entry name" value="LEUCINE-RESPONSIVE REGULATORY PROTEIN"/>
    <property type="match status" value="1"/>
</dbReference>
<dbReference type="EMBL" id="DTPI01000020">
    <property type="protein sequence ID" value="HGE66032.1"/>
    <property type="molecule type" value="Genomic_DNA"/>
</dbReference>
<comment type="caution">
    <text evidence="6">The sequence shown here is derived from an EMBL/GenBank/DDBJ whole genome shotgun (WGS) entry which is preliminary data.</text>
</comment>
<evidence type="ECO:0000256" key="2">
    <source>
        <dbReference type="ARBA" id="ARBA00023125"/>
    </source>
</evidence>
<dbReference type="GO" id="GO:0043565">
    <property type="term" value="F:sequence-specific DNA binding"/>
    <property type="evidence" value="ECO:0007669"/>
    <property type="project" value="InterPro"/>
</dbReference>
<dbReference type="InterPro" id="IPR000485">
    <property type="entry name" value="AsnC-type_HTH_dom"/>
</dbReference>
<dbReference type="InterPro" id="IPR011008">
    <property type="entry name" value="Dimeric_a/b-barrel"/>
</dbReference>
<dbReference type="EMBL" id="DRUC01000080">
    <property type="protein sequence ID" value="HHF48580.1"/>
    <property type="molecule type" value="Genomic_DNA"/>
</dbReference>
<dbReference type="InterPro" id="IPR036388">
    <property type="entry name" value="WH-like_DNA-bd_sf"/>
</dbReference>
<dbReference type="InterPro" id="IPR011991">
    <property type="entry name" value="ArsR-like_HTH"/>
</dbReference>
<evidence type="ECO:0000313" key="6">
    <source>
        <dbReference type="EMBL" id="HGU58847.1"/>
    </source>
</evidence>
<keyword evidence="3" id="KW-0804">Transcription</keyword>
<evidence type="ECO:0000313" key="5">
    <source>
        <dbReference type="EMBL" id="HGE66032.1"/>
    </source>
</evidence>
<feature type="domain" description="HTH asnC-type" evidence="4">
    <location>
        <begin position="1"/>
        <end position="98"/>
    </location>
</feature>
<evidence type="ECO:0000256" key="1">
    <source>
        <dbReference type="ARBA" id="ARBA00023015"/>
    </source>
</evidence>
<dbReference type="Pfam" id="PF01037">
    <property type="entry name" value="AsnC_trans_reg"/>
    <property type="match status" value="1"/>
</dbReference>
<accession>A0A7C4S4W3</accession>
<dbReference type="EMBL" id="DTAK01000008">
    <property type="protein sequence ID" value="HGU58847.1"/>
    <property type="molecule type" value="Genomic_DNA"/>
</dbReference>
<dbReference type="PANTHER" id="PTHR30154:SF34">
    <property type="entry name" value="TRANSCRIPTIONAL REGULATOR AZLB"/>
    <property type="match status" value="1"/>
</dbReference>
<dbReference type="InterPro" id="IPR019887">
    <property type="entry name" value="Tscrpt_reg_AsnC/Lrp_C"/>
</dbReference>
<proteinExistence type="predicted"/>
<dbReference type="Gene3D" id="3.30.70.920">
    <property type="match status" value="1"/>
</dbReference>